<proteinExistence type="predicted"/>
<sequence length="61" mass="6980">MDGYWIYRMSVLIAMRNLTCIVSVETKFLEAKPTTISPWKRTIQRICSANVCKPMKKAVAS</sequence>
<protein>
    <submittedName>
        <fullName evidence="1">Uncharacterized protein</fullName>
    </submittedName>
</protein>
<reference evidence="1" key="1">
    <citation type="submission" date="2022-08" db="UniProtKB">
        <authorList>
            <consortium name="EnsemblMetazoa"/>
        </authorList>
    </citation>
    <scope>IDENTIFICATION</scope>
    <source>
        <strain evidence="1">EBRO</strain>
    </source>
</reference>
<accession>A0A182JLL3</accession>
<evidence type="ECO:0000313" key="1">
    <source>
        <dbReference type="EnsemblMetazoa" id="AATE020361-PA.1"/>
    </source>
</evidence>
<dbReference type="EnsemblMetazoa" id="AATE020361-RA">
    <property type="protein sequence ID" value="AATE020361-PA.1"/>
    <property type="gene ID" value="AATE020361"/>
</dbReference>
<organism evidence="1">
    <name type="scientific">Anopheles atroparvus</name>
    <name type="common">European mosquito</name>
    <dbReference type="NCBI Taxonomy" id="41427"/>
    <lineage>
        <taxon>Eukaryota</taxon>
        <taxon>Metazoa</taxon>
        <taxon>Ecdysozoa</taxon>
        <taxon>Arthropoda</taxon>
        <taxon>Hexapoda</taxon>
        <taxon>Insecta</taxon>
        <taxon>Pterygota</taxon>
        <taxon>Neoptera</taxon>
        <taxon>Endopterygota</taxon>
        <taxon>Diptera</taxon>
        <taxon>Nematocera</taxon>
        <taxon>Culicoidea</taxon>
        <taxon>Culicidae</taxon>
        <taxon>Anophelinae</taxon>
        <taxon>Anopheles</taxon>
    </lineage>
</organism>
<name>A0A182JLL3_ANOAO</name>
<dbReference type="VEuPathDB" id="VectorBase:AATE020361"/>
<dbReference type="AlphaFoldDB" id="A0A182JLL3"/>